<keyword evidence="3" id="KW-0808">Transferase</keyword>
<evidence type="ECO:0000256" key="1">
    <source>
        <dbReference type="ARBA" id="ARBA00023251"/>
    </source>
</evidence>
<dbReference type="GO" id="GO:0046677">
    <property type="term" value="P:response to antibiotic"/>
    <property type="evidence" value="ECO:0007669"/>
    <property type="project" value="UniProtKB-KW"/>
</dbReference>
<dbReference type="GO" id="GO:0016410">
    <property type="term" value="F:N-acyltransferase activity"/>
    <property type="evidence" value="ECO:0007669"/>
    <property type="project" value="TreeGrafter"/>
</dbReference>
<keyword evidence="4" id="KW-1185">Reference proteome</keyword>
<dbReference type="OrthoDB" id="258358at2157"/>
<evidence type="ECO:0000313" key="3">
    <source>
        <dbReference type="EMBL" id="SEO71344.1"/>
    </source>
</evidence>
<organism evidence="3 4">
    <name type="scientific">Halogranum amylolyticum</name>
    <dbReference type="NCBI Taxonomy" id="660520"/>
    <lineage>
        <taxon>Archaea</taxon>
        <taxon>Methanobacteriati</taxon>
        <taxon>Methanobacteriota</taxon>
        <taxon>Stenosarchaea group</taxon>
        <taxon>Halobacteria</taxon>
        <taxon>Halobacteriales</taxon>
        <taxon>Haloferacaceae</taxon>
    </lineage>
</organism>
<gene>
    <name evidence="3" type="ORF">SAMN04487948_104318</name>
</gene>
<evidence type="ECO:0000259" key="2">
    <source>
        <dbReference type="PROSITE" id="PS51186"/>
    </source>
</evidence>
<dbReference type="Proteomes" id="UP000199126">
    <property type="component" value="Unassembled WGS sequence"/>
</dbReference>
<protein>
    <submittedName>
        <fullName evidence="3">Protein N-acetyltransferase, RimJ/RimL family</fullName>
    </submittedName>
</protein>
<dbReference type="InterPro" id="IPR016181">
    <property type="entry name" value="Acyl_CoA_acyltransferase"/>
</dbReference>
<dbReference type="PROSITE" id="PS51186">
    <property type="entry name" value="GNAT"/>
    <property type="match status" value="1"/>
</dbReference>
<name>A0A1H8RYR1_9EURY</name>
<dbReference type="SUPFAM" id="SSF55729">
    <property type="entry name" value="Acyl-CoA N-acyltransferases (Nat)"/>
    <property type="match status" value="1"/>
</dbReference>
<keyword evidence="1" id="KW-0046">Antibiotic resistance</keyword>
<evidence type="ECO:0000313" key="4">
    <source>
        <dbReference type="Proteomes" id="UP000199126"/>
    </source>
</evidence>
<dbReference type="Gene3D" id="3.40.630.30">
    <property type="match status" value="1"/>
</dbReference>
<dbReference type="AlphaFoldDB" id="A0A1H8RYR1"/>
<accession>A0A1H8RYR1</accession>
<proteinExistence type="predicted"/>
<dbReference type="InterPro" id="IPR000182">
    <property type="entry name" value="GNAT_dom"/>
</dbReference>
<feature type="domain" description="N-acetyltransferase" evidence="2">
    <location>
        <begin position="25"/>
        <end position="188"/>
    </location>
</feature>
<dbReference type="EMBL" id="FODV01000004">
    <property type="protein sequence ID" value="SEO71344.1"/>
    <property type="molecule type" value="Genomic_DNA"/>
</dbReference>
<dbReference type="PANTHER" id="PTHR31438:SF1">
    <property type="entry name" value="LYSINE N-ACYLTRANSFERASE C17G9.06C-RELATED"/>
    <property type="match status" value="1"/>
</dbReference>
<dbReference type="PANTHER" id="PTHR31438">
    <property type="entry name" value="LYSINE N-ACYLTRANSFERASE C17G9.06C-RELATED"/>
    <property type="match status" value="1"/>
</dbReference>
<dbReference type="InterPro" id="IPR019432">
    <property type="entry name" value="Acyltransferase_MbtK/IucB-like"/>
</dbReference>
<dbReference type="Pfam" id="PF13523">
    <property type="entry name" value="Acetyltransf_8"/>
    <property type="match status" value="1"/>
</dbReference>
<dbReference type="RefSeq" id="WP_089823620.1">
    <property type="nucleotide sequence ID" value="NZ_FODV01000004.1"/>
</dbReference>
<reference evidence="4" key="1">
    <citation type="submission" date="2016-10" db="EMBL/GenBank/DDBJ databases">
        <authorList>
            <person name="Varghese N."/>
            <person name="Submissions S."/>
        </authorList>
    </citation>
    <scope>NUCLEOTIDE SEQUENCE [LARGE SCALE GENOMIC DNA]</scope>
    <source>
        <strain evidence="4">CGMCC 1.10121</strain>
    </source>
</reference>
<sequence>MTDSIALTTNDYDYERYDRSIDRHVGFRPVDRQRDLGRLHAWLNSEHVLPYWQLNDPLPEFRTELDAKLADDHLTPYVGTLDHVPMSYWERYWAADDVIADYYDADPADQGIHLLFGPPEYLGQGYAEPLLRAMTAFQFRHPETQRVVTEPDVRNDVVVHVFEQCGFEPVREIELDEKDALLMTCERERFEREVLAPERPVDAERREGEA</sequence>
<dbReference type="GO" id="GO:0019290">
    <property type="term" value="P:siderophore biosynthetic process"/>
    <property type="evidence" value="ECO:0007669"/>
    <property type="project" value="InterPro"/>
</dbReference>
<dbReference type="SMART" id="SM01006">
    <property type="entry name" value="AlcB"/>
    <property type="match status" value="1"/>
</dbReference>